<evidence type="ECO:0000313" key="2">
    <source>
        <dbReference type="EMBL" id="PZX63395.1"/>
    </source>
</evidence>
<keyword evidence="1" id="KW-1133">Transmembrane helix</keyword>
<keyword evidence="3" id="KW-1185">Reference proteome</keyword>
<dbReference type="EMBL" id="QKZV01000003">
    <property type="protein sequence ID" value="PZX63395.1"/>
    <property type="molecule type" value="Genomic_DNA"/>
</dbReference>
<accession>A0A2W7SKE4</accession>
<evidence type="ECO:0000313" key="3">
    <source>
        <dbReference type="Proteomes" id="UP000249720"/>
    </source>
</evidence>
<dbReference type="AlphaFoldDB" id="A0A2W7SKE4"/>
<name>A0A2W7SKE4_9BACT</name>
<keyword evidence="1" id="KW-0472">Membrane</keyword>
<dbReference type="Proteomes" id="UP000249720">
    <property type="component" value="Unassembled WGS sequence"/>
</dbReference>
<protein>
    <submittedName>
        <fullName evidence="2">Uncharacterized protein</fullName>
    </submittedName>
</protein>
<gene>
    <name evidence="2" type="ORF">LX80_01037</name>
</gene>
<keyword evidence="1" id="KW-0812">Transmembrane</keyword>
<proteinExistence type="predicted"/>
<feature type="non-terminal residue" evidence="2">
    <location>
        <position position="52"/>
    </location>
</feature>
<evidence type="ECO:0000256" key="1">
    <source>
        <dbReference type="SAM" id="Phobius"/>
    </source>
</evidence>
<comment type="caution">
    <text evidence="2">The sequence shown here is derived from an EMBL/GenBank/DDBJ whole genome shotgun (WGS) entry which is preliminary data.</text>
</comment>
<sequence length="52" mass="6179">MIILDFLVYHLTLWFETRKKWLVWNTPIEQALYAVIAALTGLFVNVEIKLED</sequence>
<reference evidence="2 3" key="1">
    <citation type="submission" date="2018-06" db="EMBL/GenBank/DDBJ databases">
        <title>Genomic Encyclopedia of Archaeal and Bacterial Type Strains, Phase II (KMG-II): from individual species to whole genera.</title>
        <authorList>
            <person name="Goeker M."/>
        </authorList>
    </citation>
    <scope>NUCLEOTIDE SEQUENCE [LARGE SCALE GENOMIC DNA]</scope>
    <source>
        <strain evidence="2 3">DSM 23241</strain>
    </source>
</reference>
<organism evidence="2 3">
    <name type="scientific">Hydrotalea sandarakina</name>
    <dbReference type="NCBI Taxonomy" id="1004304"/>
    <lineage>
        <taxon>Bacteria</taxon>
        <taxon>Pseudomonadati</taxon>
        <taxon>Bacteroidota</taxon>
        <taxon>Chitinophagia</taxon>
        <taxon>Chitinophagales</taxon>
        <taxon>Chitinophagaceae</taxon>
        <taxon>Hydrotalea</taxon>
    </lineage>
</organism>
<feature type="transmembrane region" description="Helical" evidence="1">
    <location>
        <begin position="31"/>
        <end position="48"/>
    </location>
</feature>